<comment type="subcellular location">
    <subcellularLocation>
        <location evidence="1">Membrane</location>
        <topology evidence="1">Single-pass type II membrane protein</topology>
    </subcellularLocation>
</comment>
<accession>A0A5J6VHU3</accession>
<dbReference type="GO" id="GO:0016020">
    <property type="term" value="C:membrane"/>
    <property type="evidence" value="ECO:0007669"/>
    <property type="project" value="UniProtKB-SubCell"/>
</dbReference>
<evidence type="ECO:0000256" key="3">
    <source>
        <dbReference type="ARBA" id="ARBA00022679"/>
    </source>
</evidence>
<keyword evidence="5" id="KW-0325">Glycoprotein</keyword>
<reference evidence="6" key="1">
    <citation type="journal article" date="2019" name="Philos. Trans. R. Soc. Lond., B, Biol. Sci.">
        <title>Targeted metagenomic recovery of four divergent viruses reveals shared and distinctive characteristics of giant viruses of marine eukaryotes.</title>
        <authorList>
            <person name="Needham D.M."/>
            <person name="Poirier C."/>
            <person name="Hehenberger E."/>
            <person name="Jimenez V."/>
            <person name="Swalwell J.E."/>
            <person name="Santoro A.E."/>
            <person name="Worden A.Z."/>
        </authorList>
    </citation>
    <scope>NUCLEOTIDE SEQUENCE</scope>
    <source>
        <strain evidence="6">OPacV-662</strain>
    </source>
</reference>
<evidence type="ECO:0000256" key="1">
    <source>
        <dbReference type="ARBA" id="ARBA00004606"/>
    </source>
</evidence>
<evidence type="ECO:0000256" key="4">
    <source>
        <dbReference type="ARBA" id="ARBA00023136"/>
    </source>
</evidence>
<dbReference type="Pfam" id="PF02485">
    <property type="entry name" value="Branch"/>
    <property type="match status" value="1"/>
</dbReference>
<name>A0A5J6VHU3_9VIRU</name>
<keyword evidence="2" id="KW-0328">Glycosyltransferase</keyword>
<evidence type="ECO:0000256" key="5">
    <source>
        <dbReference type="ARBA" id="ARBA00023180"/>
    </source>
</evidence>
<keyword evidence="4" id="KW-0472">Membrane</keyword>
<sequence>MIVFLFLTRGNLNHLARWQRFFKNVDKSKYIIITHTSKDVKLKSPLTNTNIRTVPTAWGKITHAIFELLKESLKYPATHVMLLSESCVPLYTFDYMHKYIKKQNKIIVNYLKIDKWNIKNIHQQINSSHIKENKRNKFLKNLVKHNANWAMPIKYVKLLLKIPKKYIDIIHNMKNGDEYLFSLLTMYKGKSIIKQQWWVYSDWEYCKIRHAKIKKQIDAIYNDSYNNKLLSKLKDKSRKAYWHPKTFKHISLKTYKRIIATKALFVRKCVNSNIDDYPLI</sequence>
<dbReference type="InterPro" id="IPR044174">
    <property type="entry name" value="BC10-like"/>
</dbReference>
<dbReference type="EMBL" id="MN448269">
    <property type="protein sequence ID" value="QFG73712.1"/>
    <property type="molecule type" value="Genomic_DNA"/>
</dbReference>
<dbReference type="InterPro" id="IPR003406">
    <property type="entry name" value="Glyco_trans_14"/>
</dbReference>
<dbReference type="GO" id="GO:0016757">
    <property type="term" value="F:glycosyltransferase activity"/>
    <property type="evidence" value="ECO:0007669"/>
    <property type="project" value="UniProtKB-KW"/>
</dbReference>
<evidence type="ECO:0000313" key="6">
    <source>
        <dbReference type="EMBL" id="QFG73712.1"/>
    </source>
</evidence>
<dbReference type="PANTHER" id="PTHR31042:SF150">
    <property type="entry name" value="OS06G0661900 PROTEIN"/>
    <property type="match status" value="1"/>
</dbReference>
<keyword evidence="3" id="KW-0808">Transferase</keyword>
<evidence type="ECO:0000256" key="2">
    <source>
        <dbReference type="ARBA" id="ARBA00022676"/>
    </source>
</evidence>
<protein>
    <submittedName>
        <fullName evidence="6">Core-2/I-branching enzyme</fullName>
    </submittedName>
</protein>
<proteinExistence type="predicted"/>
<organism evidence="6">
    <name type="scientific">Megaviridae environmental sample</name>
    <dbReference type="NCBI Taxonomy" id="1737588"/>
    <lineage>
        <taxon>Viruses</taxon>
        <taxon>Varidnaviria</taxon>
        <taxon>Bamfordvirae</taxon>
        <taxon>Nucleocytoviricota</taxon>
        <taxon>Megaviricetes</taxon>
        <taxon>Imitervirales</taxon>
        <taxon>Mimiviridae</taxon>
        <taxon>environmental samples</taxon>
    </lineage>
</organism>
<dbReference type="PANTHER" id="PTHR31042">
    <property type="entry name" value="CORE-2/I-BRANCHING BETA-1,6-N-ACETYLGLUCOSAMINYLTRANSFERASE FAMILY PROTEIN-RELATED"/>
    <property type="match status" value="1"/>
</dbReference>